<name>A0A834Y1Y1_APHGI</name>
<sequence length="320" mass="36185">MFVVVATTLALATSLLVYLSSKKYWNIIAQKIIIDIKFNLLGAKENLRDILQAKYNKTDLPCKSGMIAIVTGGSRGIGLAVVKMLLECNMTVIIGCRRIEAGEKAVKNIRELGVIKGKARIYKLDNSSLKSVREFVDKVKQEYEKINILINNAGVMFTPYMETSEGFEYQWGVNYLSHFLLTALLMPLLCNDAKKISRVINSKLAQVIFTKILQDIADRKNLPIRSYAVHPGIVNTDLFENSLLYKFKWFMNIFLKTPEQGAVTIVYTSISDKIENLGGSYFSNCIKSPVHPLADDKLIREKLLKLSLQQVELVDFLQYL</sequence>
<dbReference type="AlphaFoldDB" id="A0A834Y1Y1"/>
<dbReference type="Pfam" id="PF00106">
    <property type="entry name" value="adh_short"/>
    <property type="match status" value="1"/>
</dbReference>
<comment type="caution">
    <text evidence="2">The sequence shown here is derived from an EMBL/GenBank/DDBJ whole genome shotgun (WGS) entry which is preliminary data.</text>
</comment>
<evidence type="ECO:0000313" key="2">
    <source>
        <dbReference type="EMBL" id="KAF7995071.1"/>
    </source>
</evidence>
<dbReference type="InterPro" id="IPR002347">
    <property type="entry name" value="SDR_fam"/>
</dbReference>
<dbReference type="PRINTS" id="PR00081">
    <property type="entry name" value="GDHRDH"/>
</dbReference>
<accession>A0A834Y1Y1</accession>
<dbReference type="InterPro" id="IPR036291">
    <property type="entry name" value="NAD(P)-bd_dom_sf"/>
</dbReference>
<dbReference type="Proteomes" id="UP000639338">
    <property type="component" value="Unassembled WGS sequence"/>
</dbReference>
<dbReference type="OrthoDB" id="191139at2759"/>
<evidence type="ECO:0000313" key="3">
    <source>
        <dbReference type="Proteomes" id="UP000639338"/>
    </source>
</evidence>
<dbReference type="PANTHER" id="PTHR43157:SF31">
    <property type="entry name" value="PHOSPHATIDYLINOSITOL-GLYCAN BIOSYNTHESIS CLASS F PROTEIN"/>
    <property type="match status" value="1"/>
</dbReference>
<dbReference type="GO" id="GO:0016491">
    <property type="term" value="F:oxidoreductase activity"/>
    <property type="evidence" value="ECO:0007669"/>
    <property type="project" value="UniProtKB-KW"/>
</dbReference>
<reference evidence="2 3" key="1">
    <citation type="submission" date="2020-08" db="EMBL/GenBank/DDBJ databases">
        <title>Aphidius gifuensis genome sequencing and assembly.</title>
        <authorList>
            <person name="Du Z."/>
        </authorList>
    </citation>
    <scope>NUCLEOTIDE SEQUENCE [LARGE SCALE GENOMIC DNA]</scope>
    <source>
        <strain evidence="2">YNYX2018</strain>
        <tissue evidence="2">Adults</tissue>
    </source>
</reference>
<dbReference type="Gene3D" id="3.40.50.720">
    <property type="entry name" value="NAD(P)-binding Rossmann-like Domain"/>
    <property type="match status" value="1"/>
</dbReference>
<protein>
    <submittedName>
        <fullName evidence="2">Uncharacterized protein</fullName>
    </submittedName>
</protein>
<dbReference type="PANTHER" id="PTHR43157">
    <property type="entry name" value="PHOSPHATIDYLINOSITOL-GLYCAN BIOSYNTHESIS CLASS F PROTEIN-RELATED"/>
    <property type="match status" value="1"/>
</dbReference>
<organism evidence="2 3">
    <name type="scientific">Aphidius gifuensis</name>
    <name type="common">Parasitoid wasp</name>
    <dbReference type="NCBI Taxonomy" id="684658"/>
    <lineage>
        <taxon>Eukaryota</taxon>
        <taxon>Metazoa</taxon>
        <taxon>Ecdysozoa</taxon>
        <taxon>Arthropoda</taxon>
        <taxon>Hexapoda</taxon>
        <taxon>Insecta</taxon>
        <taxon>Pterygota</taxon>
        <taxon>Neoptera</taxon>
        <taxon>Endopterygota</taxon>
        <taxon>Hymenoptera</taxon>
        <taxon>Apocrita</taxon>
        <taxon>Ichneumonoidea</taxon>
        <taxon>Braconidae</taxon>
        <taxon>Aphidiinae</taxon>
        <taxon>Aphidius</taxon>
    </lineage>
</organism>
<dbReference type="SUPFAM" id="SSF51735">
    <property type="entry name" value="NAD(P)-binding Rossmann-fold domains"/>
    <property type="match status" value="1"/>
</dbReference>
<proteinExistence type="predicted"/>
<dbReference type="EMBL" id="JACMRX010000002">
    <property type="protein sequence ID" value="KAF7995071.1"/>
    <property type="molecule type" value="Genomic_DNA"/>
</dbReference>
<evidence type="ECO:0000256" key="1">
    <source>
        <dbReference type="ARBA" id="ARBA00023002"/>
    </source>
</evidence>
<keyword evidence="3" id="KW-1185">Reference proteome</keyword>
<gene>
    <name evidence="2" type="ORF">HCN44_004543</name>
</gene>
<keyword evidence="1" id="KW-0560">Oxidoreductase</keyword>